<feature type="compositionally biased region" description="Basic and acidic residues" evidence="7">
    <location>
        <begin position="1084"/>
        <end position="1101"/>
    </location>
</feature>
<dbReference type="PANTHER" id="PTHR14005">
    <property type="entry name" value="EUKARYOTIC TRANSLATION INITIATION FACTOR 3, THETA SUBUNIT"/>
    <property type="match status" value="1"/>
</dbReference>
<dbReference type="Gene3D" id="1.25.40.860">
    <property type="match status" value="2"/>
</dbReference>
<dbReference type="InterPro" id="IPR000717">
    <property type="entry name" value="PCI_dom"/>
</dbReference>
<evidence type="ECO:0000256" key="5">
    <source>
        <dbReference type="ARBA" id="ARBA00022917"/>
    </source>
</evidence>
<dbReference type="GO" id="GO:0071541">
    <property type="term" value="C:eukaryotic translation initiation factor 3 complex, eIF3m"/>
    <property type="evidence" value="ECO:0007669"/>
    <property type="project" value="TreeGrafter"/>
</dbReference>
<dbReference type="PROSITE" id="PS50250">
    <property type="entry name" value="PCI"/>
    <property type="match status" value="1"/>
</dbReference>
<comment type="subcellular location">
    <subcellularLocation>
        <location evidence="1 6">Cytoplasm</location>
    </subcellularLocation>
</comment>
<dbReference type="GO" id="GO:0016282">
    <property type="term" value="C:eukaryotic 43S preinitiation complex"/>
    <property type="evidence" value="ECO:0007669"/>
    <property type="project" value="UniProtKB-UniRule"/>
</dbReference>
<name>A0A0K2TUQ6_LEPSM</name>
<dbReference type="GO" id="GO:0001732">
    <property type="term" value="P:formation of cytoplasmic translation initiation complex"/>
    <property type="evidence" value="ECO:0007669"/>
    <property type="project" value="UniProtKB-UniRule"/>
</dbReference>
<dbReference type="GO" id="GO:0033290">
    <property type="term" value="C:eukaryotic 48S preinitiation complex"/>
    <property type="evidence" value="ECO:0007669"/>
    <property type="project" value="UniProtKB-UniRule"/>
</dbReference>
<dbReference type="InterPro" id="IPR054711">
    <property type="entry name" value="eIF3a_PCI_TPR-like"/>
</dbReference>
<feature type="coiled-coil region" evidence="6">
    <location>
        <begin position="574"/>
        <end position="636"/>
    </location>
</feature>
<keyword evidence="5 6" id="KW-0648">Protein biosynthesis</keyword>
<evidence type="ECO:0000259" key="8">
    <source>
        <dbReference type="PROSITE" id="PS50250"/>
    </source>
</evidence>
<dbReference type="GO" id="GO:0003743">
    <property type="term" value="F:translation initiation factor activity"/>
    <property type="evidence" value="ECO:0007669"/>
    <property type="project" value="UniProtKB-UniRule"/>
</dbReference>
<sequence length="1101" mass="131146">MSRYYQRPENAISKAEEFIKVGKDTRALDTLYDVIKSKKRNHNTFPEKLLEQIMFKYLDLCVELKKSHVAKEGLYQYRNMCQSTNVASLASVVQFYLTSTEKKTEAARQASKDSVADVDDLENIATPEMIMLSAVSGEDAQDRSDRTILMPWVKFLWESYCQCLELLRTNVRVERLYHDIAQQAFRFCLKYQRKTEFRKLCEKLRTHLELTIKQTTSPMSINLHNPDTQQLNLETRLIQLDAAIQLELWQEAYKAIEDIHGLMVLSKKIYQPKTMSNYYQKVALVYWKSGCHLFHAAAVFKHFQLNRDMKKNISSEELSKMASRVLVSILAIPQPSQHPEFDKFIEMDRTPQEKMARLALQLGLQQPPTRTSLIKDVYRFGILQFATPEIQNLYQVLEVDFNPLKICNRVQEVLDYIDSAEDMSSLRQYIPSLKQVTLVRLLRQVSQSYQSICFNRLLELAPFTDAFSLERMIVDCVRHNDMQIRIDHRTRTIHFGTDLVESHSHDVADGPQIQDMPSEQIRNQLMVMMEVLEKSVRTIHPDKFKLENNALRLKIVESYHQSKQREHERILQRRKTIEDRKEYLEKRAQDIAAEEDAKRELILREQQELEEKRLESERIEREQRKREEEIRQIQQRHIKEKVEQIAQTEIGKKVLDKLDENEIAELDADQIMKRQVIELEKEKRELISRLKSQEKKIDHFERAKRQEEIPLLLEYFKEDQEQDKIFWGKKEEDRIAQAKSEREVALATQKRLSRIKDDKNIYLSQLLKERKSEFEKKLKEFNVLMEKEKVRRLAERKELRKSERREKWIKEKKEEEQRLRDEQLKREREEKQRLEEERALEEEKAWQKKNAELEVIEAKRRAREKEIKEEQEREGSMGHFPDRREDIYRSAASPSRENRSLVSKNWRDDIGSKKSDIKRSGDGFRRDDRDSRFRRDDRDSGFRRDDRDSGFRRDDRDSGFRRDDRDSGFRRDDRDSGFRRDDRDGGSRRNERDDGFKRNDRDSGFKRNDRDSGFRKEDRDGGVRRDEQRRPYNKSGTGMDDMNWRSKVSDDKKDKPIRSEGGDRYKAPIKKVINNDNSRASGDNSREGNDSKDDGWTKVKR</sequence>
<organism evidence="9">
    <name type="scientific">Lepeophtheirus salmonis</name>
    <name type="common">Salmon louse</name>
    <name type="synonym">Caligus salmonis</name>
    <dbReference type="NCBI Taxonomy" id="72036"/>
    <lineage>
        <taxon>Eukaryota</taxon>
        <taxon>Metazoa</taxon>
        <taxon>Ecdysozoa</taxon>
        <taxon>Arthropoda</taxon>
        <taxon>Crustacea</taxon>
        <taxon>Multicrustacea</taxon>
        <taxon>Hexanauplia</taxon>
        <taxon>Copepoda</taxon>
        <taxon>Siphonostomatoida</taxon>
        <taxon>Caligidae</taxon>
        <taxon>Lepeophtheirus</taxon>
    </lineage>
</organism>
<dbReference type="GO" id="GO:0071540">
    <property type="term" value="C:eukaryotic translation initiation factor 3 complex, eIF3e"/>
    <property type="evidence" value="ECO:0007669"/>
    <property type="project" value="TreeGrafter"/>
</dbReference>
<dbReference type="InterPro" id="IPR027512">
    <property type="entry name" value="EIF3A"/>
</dbReference>
<dbReference type="GO" id="GO:0043614">
    <property type="term" value="C:multi-eIF complex"/>
    <property type="evidence" value="ECO:0007669"/>
    <property type="project" value="TreeGrafter"/>
</dbReference>
<evidence type="ECO:0000256" key="7">
    <source>
        <dbReference type="SAM" id="MobiDB-lite"/>
    </source>
</evidence>
<feature type="domain" description="PCI" evidence="8">
    <location>
        <begin position="318"/>
        <end position="500"/>
    </location>
</feature>
<dbReference type="EMBL" id="HACA01012021">
    <property type="protein sequence ID" value="CDW29382.1"/>
    <property type="molecule type" value="Transcribed_RNA"/>
</dbReference>
<keyword evidence="3 6" id="KW-0396">Initiation factor</keyword>
<dbReference type="Pfam" id="PF01399">
    <property type="entry name" value="PCI"/>
    <property type="match status" value="1"/>
</dbReference>
<dbReference type="FunFam" id="4.10.860.10:FF:000001">
    <property type="entry name" value="Eukaryotic translation initiation factor 3 subunit A"/>
    <property type="match status" value="1"/>
</dbReference>
<comment type="subunit">
    <text evidence="6">Component of the eukaryotic translation initiation factor 3 (eIF-3) complex.</text>
</comment>
<dbReference type="OrthoDB" id="18884at2759"/>
<dbReference type="HAMAP" id="MF_03000">
    <property type="entry name" value="eIF3a"/>
    <property type="match status" value="1"/>
</dbReference>
<dbReference type="GO" id="GO:0003729">
    <property type="term" value="F:mRNA binding"/>
    <property type="evidence" value="ECO:0007669"/>
    <property type="project" value="TreeGrafter"/>
</dbReference>
<feature type="region of interest" description="Disordered" evidence="7">
    <location>
        <begin position="863"/>
        <end position="1101"/>
    </location>
</feature>
<dbReference type="Gene3D" id="4.10.860.10">
    <property type="entry name" value="UVR domain"/>
    <property type="match status" value="1"/>
</dbReference>
<dbReference type="Pfam" id="PF22591">
    <property type="entry name" value="eIF3a_PCI_TPR-like"/>
    <property type="match status" value="1"/>
</dbReference>
<keyword evidence="6" id="KW-0175">Coiled coil</keyword>
<dbReference type="FunFam" id="1.25.40.860:FF:000007">
    <property type="entry name" value="Eukaryotic translation initiation factor 3 subunit A"/>
    <property type="match status" value="1"/>
</dbReference>
<dbReference type="SMART" id="SM00088">
    <property type="entry name" value="PINT"/>
    <property type="match status" value="1"/>
</dbReference>
<comment type="similarity">
    <text evidence="6">Belongs to the eIF-3 subunit A family.</text>
</comment>
<feature type="region of interest" description="Disordered" evidence="7">
    <location>
        <begin position="813"/>
        <end position="846"/>
    </location>
</feature>
<evidence type="ECO:0000313" key="9">
    <source>
        <dbReference type="EMBL" id="CDW29382.1"/>
    </source>
</evidence>
<feature type="compositionally biased region" description="Polar residues" evidence="7">
    <location>
        <begin position="892"/>
        <end position="903"/>
    </location>
</feature>
<comment type="function">
    <text evidence="6">RNA-binding component of the eukaryotic translation initiation factor 3 (eIF-3) complex, which is involved in protein synthesis of a specialized repertoire of mRNAs and, together with other initiation factors, stimulates binding of mRNA and methionyl-tRNAi to the 40S ribosome. The eIF-3 complex specifically targets and initiates translation of a subset of mRNAs involved in cell proliferation.</text>
</comment>
<dbReference type="AlphaFoldDB" id="A0A0K2TUQ6"/>
<feature type="compositionally biased region" description="Polar residues" evidence="7">
    <location>
        <begin position="1074"/>
        <end position="1083"/>
    </location>
</feature>
<evidence type="ECO:0000256" key="3">
    <source>
        <dbReference type="ARBA" id="ARBA00022540"/>
    </source>
</evidence>
<feature type="coiled-coil region" evidence="6">
    <location>
        <begin position="676"/>
        <end position="703"/>
    </location>
</feature>
<evidence type="ECO:0000256" key="6">
    <source>
        <dbReference type="HAMAP-Rule" id="MF_03000"/>
    </source>
</evidence>
<feature type="compositionally biased region" description="Basic and acidic residues" evidence="7">
    <location>
        <begin position="863"/>
        <end position="888"/>
    </location>
</feature>
<dbReference type="GO" id="GO:0002188">
    <property type="term" value="P:translation reinitiation"/>
    <property type="evidence" value="ECO:0007669"/>
    <property type="project" value="TreeGrafter"/>
</dbReference>
<proteinExistence type="inferred from homology"/>
<protein>
    <recommendedName>
        <fullName evidence="6">Eukaryotic translation initiation factor 3 subunit A</fullName>
        <shortName evidence="6">eIF3a</shortName>
    </recommendedName>
    <alternativeName>
        <fullName evidence="6">Eukaryotic translation initiation factor 3 subunit 10</fullName>
    </alternativeName>
</protein>
<keyword evidence="2 6" id="KW-0963">Cytoplasm</keyword>
<evidence type="ECO:0000256" key="1">
    <source>
        <dbReference type="ARBA" id="ARBA00004496"/>
    </source>
</evidence>
<keyword evidence="4 6" id="KW-0694">RNA-binding</keyword>
<dbReference type="PANTHER" id="PTHR14005:SF0">
    <property type="entry name" value="EUKARYOTIC TRANSLATION INITIATION FACTOR 3 SUBUNIT A"/>
    <property type="match status" value="1"/>
</dbReference>
<feature type="compositionally biased region" description="Basic and acidic residues" evidence="7">
    <location>
        <begin position="1042"/>
        <end position="1066"/>
    </location>
</feature>
<feature type="compositionally biased region" description="Basic and acidic residues" evidence="7">
    <location>
        <begin position="905"/>
        <end position="1030"/>
    </location>
</feature>
<reference evidence="9" key="1">
    <citation type="submission" date="2014-05" db="EMBL/GenBank/DDBJ databases">
        <authorList>
            <person name="Chronopoulou M."/>
        </authorList>
    </citation>
    <scope>NUCLEOTIDE SEQUENCE</scope>
    <source>
        <tissue evidence="9">Whole organism</tissue>
    </source>
</reference>
<accession>A0A0K2TUQ6</accession>
<evidence type="ECO:0000256" key="2">
    <source>
        <dbReference type="ARBA" id="ARBA00022490"/>
    </source>
</evidence>
<evidence type="ECO:0000256" key="4">
    <source>
        <dbReference type="ARBA" id="ARBA00022884"/>
    </source>
</evidence>